<dbReference type="PANTHER" id="PTHR10811">
    <property type="entry name" value="FRINGE-RELATED"/>
    <property type="match status" value="1"/>
</dbReference>
<comment type="caution">
    <text evidence="2">The sequence shown here is derived from an EMBL/GenBank/DDBJ whole genome shotgun (WGS) entry which is preliminary data.</text>
</comment>
<keyword evidence="1" id="KW-0812">Transmembrane</keyword>
<protein>
    <submittedName>
        <fullName evidence="2">Uncharacterized protein</fullName>
    </submittedName>
</protein>
<evidence type="ECO:0000256" key="1">
    <source>
        <dbReference type="SAM" id="Phobius"/>
    </source>
</evidence>
<sequence>MMSSENSMINFRKMQQRLQNQSLATLCKSIAISGLFLFLFYTFFFNHLNYNHSSDDFLSHFKVVTMNNLSPPKIIDNSRTNISHIVFGIAGTVNGWKFRKSYIESWWRPNVTRGYLFLDRPPTQEFLPWPASSPPFQVNENITGLKAFQNIQKKFQIRLFRTILETFRLVGDRDVRWFVMGDDDTVLFVDNLVEVLAKYDHTQHLYIGTNSECVSSNVYASFGMAFGGAGYALSYPLAEALVAKLDVCIQRYHDLYASDLMLYSCLADLGVAALTREQGFHQIDLHHDISGLLSAHPQVPVISLHHMDVVNPIFPSMNRYKSINHLMKAAEVDSSRLLQQSVCYNRQSNWSISVSWGYSAHVYENIYSRNFLIKPLETFRPWRRSDRPPLYMFNTRPLTRNSCEVPHVFFFDSMENLRGNQVVLTYIRSSPRNLPPCPATGNHSADVIDKIQVFSPATERKRVGIMECCDIEHIAYMNVTDVKLRACTEDDSI</sequence>
<dbReference type="Gene3D" id="3.90.550.50">
    <property type="match status" value="1"/>
</dbReference>
<keyword evidence="3" id="KW-1185">Reference proteome</keyword>
<proteinExistence type="predicted"/>
<keyword evidence="1" id="KW-1133">Transmembrane helix</keyword>
<feature type="transmembrane region" description="Helical" evidence="1">
    <location>
        <begin position="21"/>
        <end position="44"/>
    </location>
</feature>
<reference evidence="2 3" key="1">
    <citation type="submission" date="2021-02" db="EMBL/GenBank/DDBJ databases">
        <title>Plant Genome Project.</title>
        <authorList>
            <person name="Zhang R.-G."/>
        </authorList>
    </citation>
    <scope>NUCLEOTIDE SEQUENCE [LARGE SCALE GENOMIC DNA]</scope>
    <source>
        <tissue evidence="2">Leaves</tissue>
    </source>
</reference>
<dbReference type="Proteomes" id="UP000827721">
    <property type="component" value="Unassembled WGS sequence"/>
</dbReference>
<gene>
    <name evidence="2" type="ORF">JRO89_XS10G0057500</name>
</gene>
<dbReference type="InterPro" id="IPR006740">
    <property type="entry name" value="DUF604"/>
</dbReference>
<organism evidence="2 3">
    <name type="scientific">Xanthoceras sorbifolium</name>
    <dbReference type="NCBI Taxonomy" id="99658"/>
    <lineage>
        <taxon>Eukaryota</taxon>
        <taxon>Viridiplantae</taxon>
        <taxon>Streptophyta</taxon>
        <taxon>Embryophyta</taxon>
        <taxon>Tracheophyta</taxon>
        <taxon>Spermatophyta</taxon>
        <taxon>Magnoliopsida</taxon>
        <taxon>eudicotyledons</taxon>
        <taxon>Gunneridae</taxon>
        <taxon>Pentapetalae</taxon>
        <taxon>rosids</taxon>
        <taxon>malvids</taxon>
        <taxon>Sapindales</taxon>
        <taxon>Sapindaceae</taxon>
        <taxon>Xanthoceroideae</taxon>
        <taxon>Xanthoceras</taxon>
    </lineage>
</organism>
<evidence type="ECO:0000313" key="3">
    <source>
        <dbReference type="Proteomes" id="UP000827721"/>
    </source>
</evidence>
<evidence type="ECO:0000313" key="2">
    <source>
        <dbReference type="EMBL" id="KAH7560631.1"/>
    </source>
</evidence>
<name>A0ABQ8HHT7_9ROSI</name>
<dbReference type="Pfam" id="PF04646">
    <property type="entry name" value="DUF604"/>
    <property type="match status" value="1"/>
</dbReference>
<keyword evidence="1" id="KW-0472">Membrane</keyword>
<accession>A0ABQ8HHT7</accession>
<dbReference type="EMBL" id="JAFEMO010000010">
    <property type="protein sequence ID" value="KAH7560631.1"/>
    <property type="molecule type" value="Genomic_DNA"/>
</dbReference>